<evidence type="ECO:0000313" key="3">
    <source>
        <dbReference type="Proteomes" id="UP001183629"/>
    </source>
</evidence>
<name>A0AAE3ZR79_9ACTN</name>
<dbReference type="AlphaFoldDB" id="A0AAE3ZR79"/>
<dbReference type="Proteomes" id="UP001183629">
    <property type="component" value="Unassembled WGS sequence"/>
</dbReference>
<reference evidence="2 3" key="1">
    <citation type="submission" date="2023-07" db="EMBL/GenBank/DDBJ databases">
        <title>Sequencing the genomes of 1000 actinobacteria strains.</title>
        <authorList>
            <person name="Klenk H.-P."/>
        </authorList>
    </citation>
    <scope>NUCLEOTIDE SEQUENCE [LARGE SCALE GENOMIC DNA]</scope>
    <source>
        <strain evidence="2 3">DSM 44711</strain>
    </source>
</reference>
<feature type="transmembrane region" description="Helical" evidence="1">
    <location>
        <begin position="29"/>
        <end position="51"/>
    </location>
</feature>
<accession>A0AAE3ZR79</accession>
<feature type="transmembrane region" description="Helical" evidence="1">
    <location>
        <begin position="7"/>
        <end position="23"/>
    </location>
</feature>
<evidence type="ECO:0000313" key="2">
    <source>
        <dbReference type="EMBL" id="MDR7324151.1"/>
    </source>
</evidence>
<keyword evidence="1" id="KW-0472">Membrane</keyword>
<keyword evidence="1" id="KW-0812">Transmembrane</keyword>
<keyword evidence="1" id="KW-1133">Transmembrane helix</keyword>
<evidence type="ECO:0000256" key="1">
    <source>
        <dbReference type="SAM" id="Phobius"/>
    </source>
</evidence>
<proteinExistence type="predicted"/>
<protein>
    <submittedName>
        <fullName evidence="2">Uncharacterized protein</fullName>
    </submittedName>
</protein>
<gene>
    <name evidence="2" type="ORF">J2S44_004401</name>
</gene>
<comment type="caution">
    <text evidence="2">The sequence shown here is derived from an EMBL/GenBank/DDBJ whole genome shotgun (WGS) entry which is preliminary data.</text>
</comment>
<dbReference type="EMBL" id="JAVDYC010000001">
    <property type="protein sequence ID" value="MDR7324151.1"/>
    <property type="molecule type" value="Genomic_DNA"/>
</dbReference>
<keyword evidence="3" id="KW-1185">Reference proteome</keyword>
<organism evidence="2 3">
    <name type="scientific">Catenuloplanes niger</name>
    <dbReference type="NCBI Taxonomy" id="587534"/>
    <lineage>
        <taxon>Bacteria</taxon>
        <taxon>Bacillati</taxon>
        <taxon>Actinomycetota</taxon>
        <taxon>Actinomycetes</taxon>
        <taxon>Micromonosporales</taxon>
        <taxon>Micromonosporaceae</taxon>
        <taxon>Catenuloplanes</taxon>
    </lineage>
</organism>
<dbReference type="RefSeq" id="WP_310417120.1">
    <property type="nucleotide sequence ID" value="NZ_JAVDYC010000001.1"/>
</dbReference>
<sequence>MKFVQRYWGLILLALLLTMWWTWQVGPPVLYALSGLVIFWSLFTAPAWCGAENSKNSKERYCRNNSYGLMFGCHLRKHRWQKFKLLFYNRRWADFSRGLWASTPARLATVSGVIGTVSAVATGVRDFGPMVL</sequence>